<dbReference type="PROSITE" id="PS50885">
    <property type="entry name" value="HAMP"/>
    <property type="match status" value="1"/>
</dbReference>
<dbReference type="Gene3D" id="3.30.450.20">
    <property type="entry name" value="PAS domain"/>
    <property type="match status" value="2"/>
</dbReference>
<dbReference type="CDD" id="cd01949">
    <property type="entry name" value="GGDEF"/>
    <property type="match status" value="1"/>
</dbReference>
<keyword evidence="8" id="KW-1185">Reference proteome</keyword>
<name>A0ABQ5YAY5_9NEIS</name>
<evidence type="ECO:0008006" key="9">
    <source>
        <dbReference type="Google" id="ProtNLM"/>
    </source>
</evidence>
<evidence type="ECO:0000313" key="8">
    <source>
        <dbReference type="Proteomes" id="UP001156706"/>
    </source>
</evidence>
<dbReference type="InterPro" id="IPR052155">
    <property type="entry name" value="Biofilm_reg_signaling"/>
</dbReference>
<dbReference type="EMBL" id="BSOG01000001">
    <property type="protein sequence ID" value="GLR12110.1"/>
    <property type="molecule type" value="Genomic_DNA"/>
</dbReference>
<feature type="domain" description="EAL" evidence="4">
    <location>
        <begin position="697"/>
        <end position="949"/>
    </location>
</feature>
<dbReference type="Proteomes" id="UP001156706">
    <property type="component" value="Unassembled WGS sequence"/>
</dbReference>
<feature type="transmembrane region" description="Helical" evidence="1">
    <location>
        <begin position="163"/>
        <end position="189"/>
    </location>
</feature>
<keyword evidence="1" id="KW-1133">Transmembrane helix</keyword>
<dbReference type="PANTHER" id="PTHR44757:SF2">
    <property type="entry name" value="BIOFILM ARCHITECTURE MAINTENANCE PROTEIN MBAA"/>
    <property type="match status" value="1"/>
</dbReference>
<dbReference type="PROSITE" id="PS50883">
    <property type="entry name" value="EAL"/>
    <property type="match status" value="1"/>
</dbReference>
<keyword evidence="1" id="KW-0812">Transmembrane</keyword>
<dbReference type="SUPFAM" id="SSF158472">
    <property type="entry name" value="HAMP domain-like"/>
    <property type="match status" value="1"/>
</dbReference>
<dbReference type="SMART" id="SM00091">
    <property type="entry name" value="PAS"/>
    <property type="match status" value="2"/>
</dbReference>
<dbReference type="InterPro" id="IPR043128">
    <property type="entry name" value="Rev_trsase/Diguanyl_cyclase"/>
</dbReference>
<dbReference type="SUPFAM" id="SSF55785">
    <property type="entry name" value="PYP-like sensor domain (PAS domain)"/>
    <property type="match status" value="2"/>
</dbReference>
<keyword evidence="1" id="KW-0472">Membrane</keyword>
<evidence type="ECO:0000256" key="1">
    <source>
        <dbReference type="SAM" id="Phobius"/>
    </source>
</evidence>
<feature type="domain" description="GGDEF" evidence="6">
    <location>
        <begin position="553"/>
        <end position="686"/>
    </location>
</feature>
<protein>
    <recommendedName>
        <fullName evidence="9">EAL domain-containing protein</fullName>
    </recommendedName>
</protein>
<dbReference type="PROSITE" id="PS50113">
    <property type="entry name" value="PAC"/>
    <property type="match status" value="1"/>
</dbReference>
<dbReference type="Gene3D" id="3.20.20.450">
    <property type="entry name" value="EAL domain"/>
    <property type="match status" value="1"/>
</dbReference>
<accession>A0ABQ5YAY5</accession>
<dbReference type="CDD" id="cd01948">
    <property type="entry name" value="EAL"/>
    <property type="match status" value="1"/>
</dbReference>
<dbReference type="InterPro" id="IPR000700">
    <property type="entry name" value="PAS-assoc_C"/>
</dbReference>
<evidence type="ECO:0000259" key="2">
    <source>
        <dbReference type="PROSITE" id="PS50112"/>
    </source>
</evidence>
<dbReference type="PANTHER" id="PTHR44757">
    <property type="entry name" value="DIGUANYLATE CYCLASE DGCP"/>
    <property type="match status" value="1"/>
</dbReference>
<dbReference type="CDD" id="cd06225">
    <property type="entry name" value="HAMP"/>
    <property type="match status" value="1"/>
</dbReference>
<evidence type="ECO:0000259" key="6">
    <source>
        <dbReference type="PROSITE" id="PS50887"/>
    </source>
</evidence>
<dbReference type="Pfam" id="PF00990">
    <property type="entry name" value="GGDEF"/>
    <property type="match status" value="1"/>
</dbReference>
<dbReference type="Gene3D" id="3.30.70.270">
    <property type="match status" value="1"/>
</dbReference>
<dbReference type="RefSeq" id="WP_284195248.1">
    <property type="nucleotide sequence ID" value="NZ_BSOG01000001.1"/>
</dbReference>
<gene>
    <name evidence="7" type="ORF">GCM10007907_09000</name>
</gene>
<reference evidence="8" key="1">
    <citation type="journal article" date="2019" name="Int. J. Syst. Evol. Microbiol.">
        <title>The Global Catalogue of Microorganisms (GCM) 10K type strain sequencing project: providing services to taxonomists for standard genome sequencing and annotation.</title>
        <authorList>
            <consortium name="The Broad Institute Genomics Platform"/>
            <consortium name="The Broad Institute Genome Sequencing Center for Infectious Disease"/>
            <person name="Wu L."/>
            <person name="Ma J."/>
        </authorList>
    </citation>
    <scope>NUCLEOTIDE SEQUENCE [LARGE SCALE GENOMIC DNA]</scope>
    <source>
        <strain evidence="8">NBRC 110044</strain>
    </source>
</reference>
<dbReference type="NCBIfam" id="TIGR00229">
    <property type="entry name" value="sensory_box"/>
    <property type="match status" value="1"/>
</dbReference>
<dbReference type="InterPro" id="IPR035919">
    <property type="entry name" value="EAL_sf"/>
</dbReference>
<dbReference type="InterPro" id="IPR035965">
    <property type="entry name" value="PAS-like_dom_sf"/>
</dbReference>
<dbReference type="NCBIfam" id="TIGR00254">
    <property type="entry name" value="GGDEF"/>
    <property type="match status" value="1"/>
</dbReference>
<dbReference type="Gene3D" id="6.10.340.10">
    <property type="match status" value="1"/>
</dbReference>
<proteinExistence type="predicted"/>
<feature type="domain" description="HAMP" evidence="5">
    <location>
        <begin position="187"/>
        <end position="239"/>
    </location>
</feature>
<evidence type="ECO:0000259" key="4">
    <source>
        <dbReference type="PROSITE" id="PS50883"/>
    </source>
</evidence>
<dbReference type="SMART" id="SM00052">
    <property type="entry name" value="EAL"/>
    <property type="match status" value="1"/>
</dbReference>
<feature type="transmembrane region" description="Helical" evidence="1">
    <location>
        <begin position="12"/>
        <end position="32"/>
    </location>
</feature>
<dbReference type="InterPro" id="IPR001633">
    <property type="entry name" value="EAL_dom"/>
</dbReference>
<dbReference type="SMART" id="SM00267">
    <property type="entry name" value="GGDEF"/>
    <property type="match status" value="1"/>
</dbReference>
<dbReference type="PROSITE" id="PS50112">
    <property type="entry name" value="PAS"/>
    <property type="match status" value="1"/>
</dbReference>
<evidence type="ECO:0000313" key="7">
    <source>
        <dbReference type="EMBL" id="GLR12110.1"/>
    </source>
</evidence>
<dbReference type="CDD" id="cd00130">
    <property type="entry name" value="PAS"/>
    <property type="match status" value="1"/>
</dbReference>
<dbReference type="SUPFAM" id="SSF55073">
    <property type="entry name" value="Nucleotide cyclase"/>
    <property type="match status" value="1"/>
</dbReference>
<dbReference type="InterPro" id="IPR003660">
    <property type="entry name" value="HAMP_dom"/>
</dbReference>
<dbReference type="InterPro" id="IPR001610">
    <property type="entry name" value="PAC"/>
</dbReference>
<dbReference type="SMART" id="SM00304">
    <property type="entry name" value="HAMP"/>
    <property type="match status" value="1"/>
</dbReference>
<organism evidence="7 8">
    <name type="scientific">Chitinimonas prasina</name>
    <dbReference type="NCBI Taxonomy" id="1434937"/>
    <lineage>
        <taxon>Bacteria</taxon>
        <taxon>Pseudomonadati</taxon>
        <taxon>Pseudomonadota</taxon>
        <taxon>Betaproteobacteria</taxon>
        <taxon>Neisseriales</taxon>
        <taxon>Chitinibacteraceae</taxon>
        <taxon>Chitinimonas</taxon>
    </lineage>
</organism>
<sequence>MQVPFFRTLRARLVLAILLVQFAVLGVLLTNVNRVWSDMVLRATDVRVQELARLLNAALAPPMASLDYAPAAELLDGVRTPEGIDYLVLFDRQGKVVAKRGWDAEPGSGTPLPPPDDLKQLNDGRDIPPIVHASTPIELAGQQYGLLRFGISTELLRESVDRIVWQIASVVVVGAIVSALLLALIGFWLTRRLYHLIDAAERQTAAGMPERILVEGDDEVSQLAQRFNQMSTGIQERLDALKQSEEKFLAIADYTYGVELWLDPEGKLVWVNASVTRLTGYTVRECMDMLNFPVPLAALEERGKLGTAVQQALQGTAGQDFEFRAMRRDGKTFWAAMSWQPIYDAQANYRGIRASINDNSQFKEDRLALKRAVYELQQSQSLNQTYLSRAEGERARLTALLSAMRFGVLFVDNDNLVVFHNPAFKTLWLIDDSTPIIDKPIGQVLQTALNRPANYDFGTHLEASEAMAAMDVYPGDLTMNDGRIVTQHCYTVRDETGIFTGRLWVYEDVTQEHFLNERMVFLAERDALTGLYNRHAFQEQLTRMLAEAERSQDALAVLYFDLDEFKYVNDTFGHGAGDELLKRVAQEISGQVRRNEFFARLGGDEFAILVPNGSEVEVSHLAGRIVQTVSGIQLNVDNQPLRLSSSLGVAMYPQHAENAEDLVAHADTAMYQAKSAGKATWRMYQAERDASREMVNRLTWNERIQQALEHDGLVLYFQGIYEARTLEVAHLEALVRMKDSNNPGQIIPPGHFIPHAEKSGKILDIDRWVIGESIRLLARNPHMPPVAVNISGRSFDETSLPSYINDLLQEHEVRPERLMVELTETAAVSDMRDAQRFIEALRATGCTVCLDDFGAGFSSFAYLKHLKAHVLKIDGLFIRDLPRDHDSQVFVKGMAAIARDMGKQTVAEFVENEETLKMLVEFGVDMVQGYYLDKPTPDHPALQNSDYRLMAHR</sequence>
<dbReference type="Pfam" id="PF13426">
    <property type="entry name" value="PAS_9"/>
    <property type="match status" value="1"/>
</dbReference>
<dbReference type="PROSITE" id="PS50887">
    <property type="entry name" value="GGDEF"/>
    <property type="match status" value="1"/>
</dbReference>
<feature type="domain" description="PAC" evidence="3">
    <location>
        <begin position="319"/>
        <end position="371"/>
    </location>
</feature>
<dbReference type="InterPro" id="IPR029787">
    <property type="entry name" value="Nucleotide_cyclase"/>
</dbReference>
<comment type="caution">
    <text evidence="7">The sequence shown here is derived from an EMBL/GenBank/DDBJ whole genome shotgun (WGS) entry which is preliminary data.</text>
</comment>
<dbReference type="InterPro" id="IPR000014">
    <property type="entry name" value="PAS"/>
</dbReference>
<dbReference type="InterPro" id="IPR000160">
    <property type="entry name" value="GGDEF_dom"/>
</dbReference>
<evidence type="ECO:0000259" key="3">
    <source>
        <dbReference type="PROSITE" id="PS50113"/>
    </source>
</evidence>
<dbReference type="SMART" id="SM00086">
    <property type="entry name" value="PAC"/>
    <property type="match status" value="1"/>
</dbReference>
<dbReference type="SUPFAM" id="SSF141868">
    <property type="entry name" value="EAL domain-like"/>
    <property type="match status" value="1"/>
</dbReference>
<feature type="domain" description="PAS" evidence="2">
    <location>
        <begin position="244"/>
        <end position="316"/>
    </location>
</feature>
<dbReference type="Pfam" id="PF00563">
    <property type="entry name" value="EAL"/>
    <property type="match status" value="1"/>
</dbReference>
<evidence type="ECO:0000259" key="5">
    <source>
        <dbReference type="PROSITE" id="PS50885"/>
    </source>
</evidence>